<evidence type="ECO:0000313" key="14">
    <source>
        <dbReference type="Proteomes" id="UP001595859"/>
    </source>
</evidence>
<dbReference type="EC" id="2.3.1.20" evidence="4"/>
<dbReference type="SUPFAM" id="SSF52777">
    <property type="entry name" value="CoA-dependent acyltransferases"/>
    <property type="match status" value="1"/>
</dbReference>
<proteinExistence type="inferred from homology"/>
<keyword evidence="9" id="KW-0012">Acyltransferase</keyword>
<feature type="domain" description="O-acyltransferase WSD1-like N-terminal" evidence="11">
    <location>
        <begin position="39"/>
        <end position="152"/>
    </location>
</feature>
<keyword evidence="5" id="KW-0444">Lipid biosynthesis</keyword>
<dbReference type="InterPro" id="IPR009721">
    <property type="entry name" value="O-acyltransferase_WSD1_C"/>
</dbReference>
<evidence type="ECO:0000256" key="6">
    <source>
        <dbReference type="ARBA" id="ARBA00022679"/>
    </source>
</evidence>
<keyword evidence="7" id="KW-0319">Glycerol metabolism</keyword>
<evidence type="ECO:0000256" key="2">
    <source>
        <dbReference type="ARBA" id="ARBA00005189"/>
    </source>
</evidence>
<name>A0ABV9SAL9_9PSEU</name>
<organism evidence="13 14">
    <name type="scientific">Actinophytocola glycyrrhizae</name>
    <dbReference type="NCBI Taxonomy" id="2044873"/>
    <lineage>
        <taxon>Bacteria</taxon>
        <taxon>Bacillati</taxon>
        <taxon>Actinomycetota</taxon>
        <taxon>Actinomycetes</taxon>
        <taxon>Pseudonocardiales</taxon>
        <taxon>Pseudonocardiaceae</taxon>
    </lineage>
</organism>
<protein>
    <recommendedName>
        <fullName evidence="4">diacylglycerol O-acyltransferase</fullName>
        <ecNumber evidence="4">2.3.1.20</ecNumber>
    </recommendedName>
</protein>
<dbReference type="EMBL" id="JBHSIS010000020">
    <property type="protein sequence ID" value="MFC4857764.1"/>
    <property type="molecule type" value="Genomic_DNA"/>
</dbReference>
<comment type="pathway">
    <text evidence="1">Glycerolipid metabolism; triacylglycerol biosynthesis.</text>
</comment>
<keyword evidence="8" id="KW-0443">Lipid metabolism</keyword>
<evidence type="ECO:0000256" key="3">
    <source>
        <dbReference type="ARBA" id="ARBA00009587"/>
    </source>
</evidence>
<evidence type="ECO:0000256" key="8">
    <source>
        <dbReference type="ARBA" id="ARBA00023098"/>
    </source>
</evidence>
<comment type="catalytic activity">
    <reaction evidence="10">
        <text>an acyl-CoA + a 1,2-diacyl-sn-glycerol = a triacyl-sn-glycerol + CoA</text>
        <dbReference type="Rhea" id="RHEA:10868"/>
        <dbReference type="ChEBI" id="CHEBI:17815"/>
        <dbReference type="ChEBI" id="CHEBI:57287"/>
        <dbReference type="ChEBI" id="CHEBI:58342"/>
        <dbReference type="ChEBI" id="CHEBI:64615"/>
        <dbReference type="EC" id="2.3.1.20"/>
    </reaction>
</comment>
<feature type="domain" description="O-acyltransferase WSD1 C-terminal" evidence="12">
    <location>
        <begin position="253"/>
        <end position="390"/>
    </location>
</feature>
<dbReference type="Pfam" id="PF03007">
    <property type="entry name" value="WS_DGAT_cat"/>
    <property type="match status" value="1"/>
</dbReference>
<gene>
    <name evidence="13" type="ORF">ACFPCV_30055</name>
</gene>
<evidence type="ECO:0000256" key="7">
    <source>
        <dbReference type="ARBA" id="ARBA00022798"/>
    </source>
</evidence>
<reference evidence="14" key="1">
    <citation type="journal article" date="2019" name="Int. J. Syst. Evol. Microbiol.">
        <title>The Global Catalogue of Microorganisms (GCM) 10K type strain sequencing project: providing services to taxonomists for standard genome sequencing and annotation.</title>
        <authorList>
            <consortium name="The Broad Institute Genomics Platform"/>
            <consortium name="The Broad Institute Genome Sequencing Center for Infectious Disease"/>
            <person name="Wu L."/>
            <person name="Ma J."/>
        </authorList>
    </citation>
    <scope>NUCLEOTIDE SEQUENCE [LARGE SCALE GENOMIC DNA]</scope>
    <source>
        <strain evidence="14">ZS-22-S1</strain>
    </source>
</reference>
<keyword evidence="6" id="KW-0808">Transferase</keyword>
<comment type="similarity">
    <text evidence="3">Belongs to the long-chain O-acyltransferase family.</text>
</comment>
<evidence type="ECO:0000259" key="12">
    <source>
        <dbReference type="Pfam" id="PF06974"/>
    </source>
</evidence>
<dbReference type="PANTHER" id="PTHR31650">
    <property type="entry name" value="O-ACYLTRANSFERASE (WSD1-LIKE) FAMILY PROTEIN"/>
    <property type="match status" value="1"/>
</dbReference>
<evidence type="ECO:0000256" key="4">
    <source>
        <dbReference type="ARBA" id="ARBA00013244"/>
    </source>
</evidence>
<dbReference type="PANTHER" id="PTHR31650:SF1">
    <property type="entry name" value="WAX ESTER SYNTHASE_DIACYLGLYCEROL ACYLTRANSFERASE 4-RELATED"/>
    <property type="match status" value="1"/>
</dbReference>
<keyword evidence="14" id="KW-1185">Reference proteome</keyword>
<dbReference type="Proteomes" id="UP001595859">
    <property type="component" value="Unassembled WGS sequence"/>
</dbReference>
<evidence type="ECO:0000256" key="5">
    <source>
        <dbReference type="ARBA" id="ARBA00022516"/>
    </source>
</evidence>
<evidence type="ECO:0000256" key="1">
    <source>
        <dbReference type="ARBA" id="ARBA00004771"/>
    </source>
</evidence>
<evidence type="ECO:0000313" key="13">
    <source>
        <dbReference type="EMBL" id="MFC4857764.1"/>
    </source>
</evidence>
<accession>A0ABV9SAL9</accession>
<sequence length="404" mass="43522">MVPADFLGTTFARLGQITPDPADTYFGLVFRFAGPCPSAGEVRERVAARLHKLPRLTERLVARASVQWEPDPDFDVARHVGTLPSHPGVLSAREILSGAPDPARPPWGLWLSPDDDGWRLYYLVHHARQDAAAALSTVATLLGDDVDPATPVARRGRGWPALLPIALDLLRTKLPAPPVPRVAYGPGRAVAMEEVAVTTLTDIAAGTGATVNQVHMAAMSAALDRWAPRQEVSRRPVNIPVDTREPGDSDLANRLGFMRVGLPCGAATPEERLRAVRAAAGRRRTARYRRVWAALTRGGGSRAAGWAMRRITDHTQVAMTLSSIRVPAPLRLLGAEVRDVTAIPWLPPAHACFAFFATYGDRAALTVLAPEGAPDPAELVAHWARAVHDLHHTHAARPEVGTSA</sequence>
<comment type="pathway">
    <text evidence="2">Lipid metabolism.</text>
</comment>
<evidence type="ECO:0000256" key="9">
    <source>
        <dbReference type="ARBA" id="ARBA00023315"/>
    </source>
</evidence>
<evidence type="ECO:0000256" key="10">
    <source>
        <dbReference type="ARBA" id="ARBA00048109"/>
    </source>
</evidence>
<dbReference type="InterPro" id="IPR004255">
    <property type="entry name" value="O-acyltransferase_WSD1_N"/>
</dbReference>
<dbReference type="InterPro" id="IPR045034">
    <property type="entry name" value="O-acyltransferase_WSD1-like"/>
</dbReference>
<evidence type="ECO:0000259" key="11">
    <source>
        <dbReference type="Pfam" id="PF03007"/>
    </source>
</evidence>
<comment type="caution">
    <text evidence="13">The sequence shown here is derived from an EMBL/GenBank/DDBJ whole genome shotgun (WGS) entry which is preliminary data.</text>
</comment>
<dbReference type="Pfam" id="PF06974">
    <property type="entry name" value="WS_DGAT_C"/>
    <property type="match status" value="1"/>
</dbReference>
<dbReference type="RefSeq" id="WP_378059771.1">
    <property type="nucleotide sequence ID" value="NZ_JBHSIS010000020.1"/>
</dbReference>